<protein>
    <submittedName>
        <fullName evidence="2">NAD-dependent epimerase</fullName>
    </submittedName>
</protein>
<dbReference type="KEGG" id="clz:BIU88_05680"/>
<evidence type="ECO:0000313" key="2">
    <source>
        <dbReference type="EMBL" id="AOS83682.1"/>
    </source>
</evidence>
<proteinExistence type="predicted"/>
<evidence type="ECO:0000313" key="3">
    <source>
        <dbReference type="Proteomes" id="UP000095185"/>
    </source>
</evidence>
<dbReference type="PANTHER" id="PTHR15020:SF50">
    <property type="entry name" value="UPF0659 PROTEIN YMR090W"/>
    <property type="match status" value="1"/>
</dbReference>
<feature type="domain" description="NAD(P)-binding" evidence="1">
    <location>
        <begin position="13"/>
        <end position="201"/>
    </location>
</feature>
<organism evidence="2 3">
    <name type="scientific">Chlorobaculum limnaeum</name>
    <dbReference type="NCBI Taxonomy" id="274537"/>
    <lineage>
        <taxon>Bacteria</taxon>
        <taxon>Pseudomonadati</taxon>
        <taxon>Chlorobiota</taxon>
        <taxon>Chlorobiia</taxon>
        <taxon>Chlorobiales</taxon>
        <taxon>Chlorobiaceae</taxon>
        <taxon>Chlorobaculum</taxon>
    </lineage>
</organism>
<dbReference type="EMBL" id="CP017305">
    <property type="protein sequence ID" value="AOS83682.1"/>
    <property type="molecule type" value="Genomic_DNA"/>
</dbReference>
<dbReference type="Proteomes" id="UP000095185">
    <property type="component" value="Chromosome"/>
</dbReference>
<evidence type="ECO:0000259" key="1">
    <source>
        <dbReference type="Pfam" id="PF13460"/>
    </source>
</evidence>
<dbReference type="STRING" id="274537.BIU88_05680"/>
<name>A0A1D8CXM8_CHLLM</name>
<dbReference type="InterPro" id="IPR016040">
    <property type="entry name" value="NAD(P)-bd_dom"/>
</dbReference>
<keyword evidence="3" id="KW-1185">Reference proteome</keyword>
<reference evidence="2" key="1">
    <citation type="submission" date="2016-09" db="EMBL/GenBank/DDBJ databases">
        <title>Genome sequence of Chlorobaculum limnaeum.</title>
        <authorList>
            <person name="Liu Z."/>
            <person name="Tank M."/>
            <person name="Bryant D.A."/>
        </authorList>
    </citation>
    <scope>NUCLEOTIDE SEQUENCE [LARGE SCALE GENOMIC DNA]</scope>
    <source>
        <strain evidence="2">DSM 1677</strain>
    </source>
</reference>
<gene>
    <name evidence="2" type="ORF">BIU88_05680</name>
</gene>
<dbReference type="AlphaFoldDB" id="A0A1D8CXM8"/>
<dbReference type="RefSeq" id="WP_069809479.1">
    <property type="nucleotide sequence ID" value="NZ_CP017305.1"/>
</dbReference>
<dbReference type="Gene3D" id="3.40.50.720">
    <property type="entry name" value="NAD(P)-binding Rossmann-like Domain"/>
    <property type="match status" value="1"/>
</dbReference>
<accession>A0A1D8CXM8</accession>
<dbReference type="OrthoDB" id="9803892at2"/>
<dbReference type="SUPFAM" id="SSF51735">
    <property type="entry name" value="NAD(P)-binding Rossmann-fold domains"/>
    <property type="match status" value="1"/>
</dbReference>
<dbReference type="PANTHER" id="PTHR15020">
    <property type="entry name" value="FLAVIN REDUCTASE-RELATED"/>
    <property type="match status" value="1"/>
</dbReference>
<sequence length="233" mass="25030">MKPPFNGTVLVAGATGRTGQHIVRRLQAHGIDFRLFVQSGVKAVELFGPEIVDKIVIGSVLSEEEIEAAVRNMDAVICAIGGNVMNPEAPPPSAIDRDGVIRLATAAKAAGVGSFVLISSLAVTHPEHPLNKYGRVLDMKLAGEDAIRKLYGETGFRHTILRPGGLLDGPAFRHELRFDTGDKISGSIDRGDVAETAVISLWHPKAKNKTFELIKAGDDEVAQTSLERFFEGL</sequence>
<dbReference type="Pfam" id="PF13460">
    <property type="entry name" value="NAD_binding_10"/>
    <property type="match status" value="1"/>
</dbReference>
<dbReference type="CDD" id="cd05243">
    <property type="entry name" value="SDR_a5"/>
    <property type="match status" value="1"/>
</dbReference>
<dbReference type="InterPro" id="IPR036291">
    <property type="entry name" value="NAD(P)-bd_dom_sf"/>
</dbReference>